<protein>
    <submittedName>
        <fullName evidence="2">Uncharacterized protein</fullName>
    </submittedName>
</protein>
<name>A0A2A2EX83_9GAMM</name>
<keyword evidence="1" id="KW-1133">Transmembrane helix</keyword>
<proteinExistence type="predicted"/>
<organism evidence="2 3">
    <name type="scientific">Halovibrio salipaludis</name>
    <dbReference type="NCBI Taxonomy" id="2032626"/>
    <lineage>
        <taxon>Bacteria</taxon>
        <taxon>Pseudomonadati</taxon>
        <taxon>Pseudomonadota</taxon>
        <taxon>Gammaproteobacteria</taxon>
        <taxon>Oceanospirillales</taxon>
        <taxon>Halomonadaceae</taxon>
        <taxon>Halovibrio</taxon>
    </lineage>
</organism>
<dbReference type="EMBL" id="NSKD01000011">
    <property type="protein sequence ID" value="PAU77005.1"/>
    <property type="molecule type" value="Genomic_DNA"/>
</dbReference>
<evidence type="ECO:0000256" key="1">
    <source>
        <dbReference type="SAM" id="Phobius"/>
    </source>
</evidence>
<feature type="transmembrane region" description="Helical" evidence="1">
    <location>
        <begin position="12"/>
        <end position="33"/>
    </location>
</feature>
<dbReference type="Proteomes" id="UP000218896">
    <property type="component" value="Unassembled WGS sequence"/>
</dbReference>
<keyword evidence="1" id="KW-0812">Transmembrane</keyword>
<keyword evidence="3" id="KW-1185">Reference proteome</keyword>
<keyword evidence="1" id="KW-0472">Membrane</keyword>
<sequence length="78" mass="7812">MLVLDIGAGKQLVEGVVLLAGLQAVAVGIQLEVMGLLPMGGRGKTVGVVVVIGPVRAFALALADPAISVWPGKAKDVP</sequence>
<reference evidence="2 3" key="1">
    <citation type="submission" date="2017-08" db="EMBL/GenBank/DDBJ databases">
        <title>Halovibrio sewagensis sp. nov., isolated from wastewater of high salinity.</title>
        <authorList>
            <person name="Dong X."/>
            <person name="Zhang G."/>
        </authorList>
    </citation>
    <scope>NUCLEOTIDE SEQUENCE [LARGE SCALE GENOMIC DNA]</scope>
    <source>
        <strain evidence="2 3">YL5-2</strain>
    </source>
</reference>
<accession>A0A2A2EX83</accession>
<comment type="caution">
    <text evidence="2">The sequence shown here is derived from an EMBL/GenBank/DDBJ whole genome shotgun (WGS) entry which is preliminary data.</text>
</comment>
<evidence type="ECO:0000313" key="2">
    <source>
        <dbReference type="EMBL" id="PAU77005.1"/>
    </source>
</evidence>
<dbReference type="AlphaFoldDB" id="A0A2A2EX83"/>
<feature type="transmembrane region" description="Helical" evidence="1">
    <location>
        <begin position="45"/>
        <end position="63"/>
    </location>
</feature>
<gene>
    <name evidence="2" type="ORF">CK501_15680</name>
</gene>
<evidence type="ECO:0000313" key="3">
    <source>
        <dbReference type="Proteomes" id="UP000218896"/>
    </source>
</evidence>